<keyword evidence="3" id="KW-1185">Reference proteome</keyword>
<dbReference type="RefSeq" id="WP_071973267.1">
    <property type="nucleotide sequence ID" value="NZ_CP018076.1"/>
</dbReference>
<dbReference type="InterPro" id="IPR021529">
    <property type="entry name" value="DUF2798"/>
</dbReference>
<keyword evidence="1" id="KW-0472">Membrane</keyword>
<evidence type="ECO:0008006" key="4">
    <source>
        <dbReference type="Google" id="ProtNLM"/>
    </source>
</evidence>
<dbReference type="OrthoDB" id="7159403at2"/>
<protein>
    <recommendedName>
        <fullName evidence="4">DUF2798 domain-containing protein</fullName>
    </recommendedName>
</protein>
<dbReference type="KEGG" id="suam:BOO69_17035"/>
<dbReference type="STRING" id="1917485.BOO69_17035"/>
<reference evidence="2 3" key="1">
    <citation type="submission" date="2016-11" db="EMBL/GenBank/DDBJ databases">
        <title>Complete genome sequence of Sulfitobacter sp. AM1-D1, a toxic bacteria associated with marine dinoflagellate Alexandrium minutum in East China Sea.</title>
        <authorList>
            <person name="Yang Q."/>
            <person name="Zhang X."/>
            <person name="Tian X."/>
        </authorList>
    </citation>
    <scope>NUCLEOTIDE SEQUENCE [LARGE SCALE GENOMIC DNA]</scope>
    <source>
        <strain evidence="2 3">AM1-D1</strain>
    </source>
</reference>
<organism evidence="2 3">
    <name type="scientific">Sulfitobacter alexandrii</name>
    <dbReference type="NCBI Taxonomy" id="1917485"/>
    <lineage>
        <taxon>Bacteria</taxon>
        <taxon>Pseudomonadati</taxon>
        <taxon>Pseudomonadota</taxon>
        <taxon>Alphaproteobacteria</taxon>
        <taxon>Rhodobacterales</taxon>
        <taxon>Roseobacteraceae</taxon>
        <taxon>Sulfitobacter</taxon>
    </lineage>
</organism>
<dbReference type="AlphaFoldDB" id="A0A1J0WKP6"/>
<feature type="transmembrane region" description="Helical" evidence="1">
    <location>
        <begin position="39"/>
        <end position="63"/>
    </location>
</feature>
<accession>A0A1J0WKP6</accession>
<dbReference type="Pfam" id="PF11391">
    <property type="entry name" value="DUF2798"/>
    <property type="match status" value="1"/>
</dbReference>
<evidence type="ECO:0000313" key="3">
    <source>
        <dbReference type="Proteomes" id="UP000181897"/>
    </source>
</evidence>
<evidence type="ECO:0000256" key="1">
    <source>
        <dbReference type="SAM" id="Phobius"/>
    </source>
</evidence>
<sequence>MIPARYASILFGLILSGLMSCMVSGIATLRATGLGDGVFLLWMGAWMTSWAIAFPAVLVVAPLTRRLVARLVREG</sequence>
<evidence type="ECO:0000313" key="2">
    <source>
        <dbReference type="EMBL" id="APE44921.1"/>
    </source>
</evidence>
<keyword evidence="1" id="KW-1133">Transmembrane helix</keyword>
<name>A0A1J0WKP6_9RHOB</name>
<gene>
    <name evidence="2" type="ORF">BOO69_17035</name>
</gene>
<proteinExistence type="predicted"/>
<feature type="transmembrane region" description="Helical" evidence="1">
    <location>
        <begin position="7"/>
        <end position="27"/>
    </location>
</feature>
<dbReference type="EMBL" id="CP018076">
    <property type="protein sequence ID" value="APE44921.1"/>
    <property type="molecule type" value="Genomic_DNA"/>
</dbReference>
<dbReference type="PROSITE" id="PS51257">
    <property type="entry name" value="PROKAR_LIPOPROTEIN"/>
    <property type="match status" value="1"/>
</dbReference>
<dbReference type="Proteomes" id="UP000181897">
    <property type="component" value="Chromosome"/>
</dbReference>
<keyword evidence="1" id="KW-0812">Transmembrane</keyword>